<sequence>MKMDRRTTLASAGAAMLTASTSALATTTPDVRAEREQMVPVPGGRAYVRINGDLAGPRPPLVMIHGGPGGSHGAFLPALPLAADRAVILYDQLDCGLSDKPGQPANWTVPRFVDELEAIRAALGVPRWHVLGHSWGGTVALEYAARQPKELASLVLQGPLISTRAWMDDAATLRGQLPEHVQAVLDACEGPKPPSKLECDAAVDAFYRRFWRLKPLPAWAAAYEKAHGLKLAENIYNAMWGPNEFRATGTLADYDGEPLLKRIAVPTLFLIGDSDEVTPTTARRLTAATPGAALEIIAGAAHRTQSDQPEVYCAALRNWLAGSDA</sequence>
<dbReference type="PRINTS" id="PR00793">
    <property type="entry name" value="PROAMNOPTASE"/>
</dbReference>
<dbReference type="PROSITE" id="PS51318">
    <property type="entry name" value="TAT"/>
    <property type="match status" value="1"/>
</dbReference>
<dbReference type="PANTHER" id="PTHR43798">
    <property type="entry name" value="MONOACYLGLYCEROL LIPASE"/>
    <property type="match status" value="1"/>
</dbReference>
<feature type="active site" description="Nucleophile" evidence="4">
    <location>
        <position position="134"/>
    </location>
</feature>
<dbReference type="InterPro" id="IPR050266">
    <property type="entry name" value="AB_hydrolase_sf"/>
</dbReference>
<feature type="active site" description="Proton donor" evidence="4">
    <location>
        <position position="302"/>
    </location>
</feature>
<dbReference type="OrthoDB" id="9796770at2"/>
<feature type="active site" evidence="4">
    <location>
        <position position="275"/>
    </location>
</feature>
<accession>A0A239ESF8</accession>
<dbReference type="AlphaFoldDB" id="A0A239ESF8"/>
<keyword evidence="8" id="KW-1185">Reference proteome</keyword>
<gene>
    <name evidence="7" type="ORF">SAMN06295912_10783</name>
</gene>
<dbReference type="GO" id="GO:0016020">
    <property type="term" value="C:membrane"/>
    <property type="evidence" value="ECO:0007669"/>
    <property type="project" value="TreeGrafter"/>
</dbReference>
<evidence type="ECO:0000313" key="8">
    <source>
        <dbReference type="Proteomes" id="UP000198281"/>
    </source>
</evidence>
<evidence type="ECO:0000256" key="4">
    <source>
        <dbReference type="PIRSR" id="PIRSR005539-1"/>
    </source>
</evidence>
<dbReference type="InterPro" id="IPR029058">
    <property type="entry name" value="AB_hydrolase_fold"/>
</dbReference>
<dbReference type="GO" id="GO:0008233">
    <property type="term" value="F:peptidase activity"/>
    <property type="evidence" value="ECO:0007669"/>
    <property type="project" value="InterPro"/>
</dbReference>
<evidence type="ECO:0000256" key="5">
    <source>
        <dbReference type="SAM" id="SignalP"/>
    </source>
</evidence>
<reference evidence="8" key="1">
    <citation type="submission" date="2017-06" db="EMBL/GenBank/DDBJ databases">
        <authorList>
            <person name="Varghese N."/>
            <person name="Submissions S."/>
        </authorList>
    </citation>
    <scope>NUCLEOTIDE SEQUENCE [LARGE SCALE GENOMIC DNA]</scope>
    <source>
        <strain evidence="8">LNB2</strain>
    </source>
</reference>
<evidence type="ECO:0000256" key="2">
    <source>
        <dbReference type="ARBA" id="ARBA00022801"/>
    </source>
</evidence>
<proteinExistence type="inferred from homology"/>
<evidence type="ECO:0000256" key="1">
    <source>
        <dbReference type="ARBA" id="ARBA00010088"/>
    </source>
</evidence>
<dbReference type="EMBL" id="FZOS01000007">
    <property type="protein sequence ID" value="SNS47567.1"/>
    <property type="molecule type" value="Genomic_DNA"/>
</dbReference>
<dbReference type="InterPro" id="IPR005945">
    <property type="entry name" value="Pro_imino_pep"/>
</dbReference>
<name>A0A239ESF8_9SPHN</name>
<comment type="similarity">
    <text evidence="1 3">Belongs to the peptidase S33 family.</text>
</comment>
<evidence type="ECO:0000259" key="6">
    <source>
        <dbReference type="Pfam" id="PF00561"/>
    </source>
</evidence>
<dbReference type="Pfam" id="PF00561">
    <property type="entry name" value="Abhydrolase_1"/>
    <property type="match status" value="1"/>
</dbReference>
<dbReference type="PIRSF" id="PIRSF005539">
    <property type="entry name" value="Pept_S33_TRI_F1"/>
    <property type="match status" value="1"/>
</dbReference>
<keyword evidence="2 3" id="KW-0378">Hydrolase</keyword>
<organism evidence="7 8">
    <name type="scientific">Edaphosphingomonas laterariae</name>
    <dbReference type="NCBI Taxonomy" id="861865"/>
    <lineage>
        <taxon>Bacteria</taxon>
        <taxon>Pseudomonadati</taxon>
        <taxon>Pseudomonadota</taxon>
        <taxon>Alphaproteobacteria</taxon>
        <taxon>Sphingomonadales</taxon>
        <taxon>Rhizorhabdaceae</taxon>
        <taxon>Edaphosphingomonas</taxon>
    </lineage>
</organism>
<dbReference type="InterPro" id="IPR006311">
    <property type="entry name" value="TAT_signal"/>
</dbReference>
<dbReference type="Gene3D" id="3.40.50.1820">
    <property type="entry name" value="alpha/beta hydrolase"/>
    <property type="match status" value="1"/>
</dbReference>
<dbReference type="InterPro" id="IPR002410">
    <property type="entry name" value="Peptidase_S33"/>
</dbReference>
<dbReference type="NCBIfam" id="TIGR01250">
    <property type="entry name" value="pro_imino_pep_2"/>
    <property type="match status" value="1"/>
</dbReference>
<dbReference type="InterPro" id="IPR000073">
    <property type="entry name" value="AB_hydrolase_1"/>
</dbReference>
<protein>
    <submittedName>
        <fullName evidence="7">Proline iminopeptidase/L-proline amide hydrolase</fullName>
    </submittedName>
</protein>
<feature type="signal peptide" evidence="5">
    <location>
        <begin position="1"/>
        <end position="25"/>
    </location>
</feature>
<feature type="chain" id="PRO_5012263632" evidence="5">
    <location>
        <begin position="26"/>
        <end position="325"/>
    </location>
</feature>
<evidence type="ECO:0000256" key="3">
    <source>
        <dbReference type="PIRNR" id="PIRNR005539"/>
    </source>
</evidence>
<dbReference type="PRINTS" id="PR00111">
    <property type="entry name" value="ABHYDROLASE"/>
</dbReference>
<dbReference type="GO" id="GO:0006508">
    <property type="term" value="P:proteolysis"/>
    <property type="evidence" value="ECO:0007669"/>
    <property type="project" value="InterPro"/>
</dbReference>
<dbReference type="Proteomes" id="UP000198281">
    <property type="component" value="Unassembled WGS sequence"/>
</dbReference>
<evidence type="ECO:0000313" key="7">
    <source>
        <dbReference type="EMBL" id="SNS47567.1"/>
    </source>
</evidence>
<dbReference type="SUPFAM" id="SSF53474">
    <property type="entry name" value="alpha/beta-Hydrolases"/>
    <property type="match status" value="1"/>
</dbReference>
<dbReference type="PANTHER" id="PTHR43798:SF27">
    <property type="entry name" value="HYDROLASE ALPHA_BETA HYDROLASE FOLD FAMILY"/>
    <property type="match status" value="1"/>
</dbReference>
<keyword evidence="5" id="KW-0732">Signal</keyword>
<feature type="domain" description="AB hydrolase-1" evidence="6">
    <location>
        <begin position="59"/>
        <end position="306"/>
    </location>
</feature>